<organism evidence="1 2">
    <name type="scientific">Emiliania huxleyi (strain CCMP1516)</name>
    <dbReference type="NCBI Taxonomy" id="280463"/>
    <lineage>
        <taxon>Eukaryota</taxon>
        <taxon>Haptista</taxon>
        <taxon>Haptophyta</taxon>
        <taxon>Prymnesiophyceae</taxon>
        <taxon>Isochrysidales</taxon>
        <taxon>Noelaerhabdaceae</taxon>
        <taxon>Emiliania</taxon>
    </lineage>
</organism>
<keyword evidence="2" id="KW-1185">Reference proteome</keyword>
<reference evidence="1" key="2">
    <citation type="submission" date="2024-10" db="UniProtKB">
        <authorList>
            <consortium name="EnsemblProtists"/>
        </authorList>
    </citation>
    <scope>IDENTIFICATION</scope>
</reference>
<name>A0A0D3J8N3_EMIH1</name>
<dbReference type="PaxDb" id="2903-EOD19868"/>
<evidence type="ECO:0000313" key="1">
    <source>
        <dbReference type="EnsemblProtists" id="EOD19868"/>
    </source>
</evidence>
<evidence type="ECO:0000313" key="2">
    <source>
        <dbReference type="Proteomes" id="UP000013827"/>
    </source>
</evidence>
<protein>
    <recommendedName>
        <fullName evidence="3">Hexosyltransferase</fullName>
    </recommendedName>
</protein>
<proteinExistence type="predicted"/>
<evidence type="ECO:0008006" key="3">
    <source>
        <dbReference type="Google" id="ProtNLM"/>
    </source>
</evidence>
<dbReference type="RefSeq" id="XP_005772297.1">
    <property type="nucleotide sequence ID" value="XM_005772240.1"/>
</dbReference>
<dbReference type="EnsemblProtists" id="EOD19868">
    <property type="protein sequence ID" value="EOD19868"/>
    <property type="gene ID" value="EMIHUDRAFT_242491"/>
</dbReference>
<dbReference type="AlphaFoldDB" id="A0A0D3J8N3"/>
<accession>A0A0D3J8N3</accession>
<reference evidence="2" key="1">
    <citation type="journal article" date="2013" name="Nature">
        <title>Pan genome of the phytoplankton Emiliania underpins its global distribution.</title>
        <authorList>
            <person name="Read B.A."/>
            <person name="Kegel J."/>
            <person name="Klute M.J."/>
            <person name="Kuo A."/>
            <person name="Lefebvre S.C."/>
            <person name="Maumus F."/>
            <person name="Mayer C."/>
            <person name="Miller J."/>
            <person name="Monier A."/>
            <person name="Salamov A."/>
            <person name="Young J."/>
            <person name="Aguilar M."/>
            <person name="Claverie J.M."/>
            <person name="Frickenhaus S."/>
            <person name="Gonzalez K."/>
            <person name="Herman E.K."/>
            <person name="Lin Y.C."/>
            <person name="Napier J."/>
            <person name="Ogata H."/>
            <person name="Sarno A.F."/>
            <person name="Shmutz J."/>
            <person name="Schroeder D."/>
            <person name="de Vargas C."/>
            <person name="Verret F."/>
            <person name="von Dassow P."/>
            <person name="Valentin K."/>
            <person name="Van de Peer Y."/>
            <person name="Wheeler G."/>
            <person name="Dacks J.B."/>
            <person name="Delwiche C.F."/>
            <person name="Dyhrman S.T."/>
            <person name="Glockner G."/>
            <person name="John U."/>
            <person name="Richards T."/>
            <person name="Worden A.Z."/>
            <person name="Zhang X."/>
            <person name="Grigoriev I.V."/>
            <person name="Allen A.E."/>
            <person name="Bidle K."/>
            <person name="Borodovsky M."/>
            <person name="Bowler C."/>
            <person name="Brownlee C."/>
            <person name="Cock J.M."/>
            <person name="Elias M."/>
            <person name="Gladyshev V.N."/>
            <person name="Groth M."/>
            <person name="Guda C."/>
            <person name="Hadaegh A."/>
            <person name="Iglesias-Rodriguez M.D."/>
            <person name="Jenkins J."/>
            <person name="Jones B.M."/>
            <person name="Lawson T."/>
            <person name="Leese F."/>
            <person name="Lindquist E."/>
            <person name="Lobanov A."/>
            <person name="Lomsadze A."/>
            <person name="Malik S.B."/>
            <person name="Marsh M.E."/>
            <person name="Mackinder L."/>
            <person name="Mock T."/>
            <person name="Mueller-Roeber B."/>
            <person name="Pagarete A."/>
            <person name="Parker M."/>
            <person name="Probert I."/>
            <person name="Quesneville H."/>
            <person name="Raines C."/>
            <person name="Rensing S.A."/>
            <person name="Riano-Pachon D.M."/>
            <person name="Richier S."/>
            <person name="Rokitta S."/>
            <person name="Shiraiwa Y."/>
            <person name="Soanes D.M."/>
            <person name="van der Giezen M."/>
            <person name="Wahlund T.M."/>
            <person name="Williams B."/>
            <person name="Wilson W."/>
            <person name="Wolfe G."/>
            <person name="Wurch L.L."/>
        </authorList>
    </citation>
    <scope>NUCLEOTIDE SEQUENCE</scope>
</reference>
<dbReference type="Proteomes" id="UP000013827">
    <property type="component" value="Unassembled WGS sequence"/>
</dbReference>
<dbReference type="HOGENOM" id="CLU_1681214_0_0_1"/>
<sequence length="157" mass="17430">MVDDVQAPLRPLQFARVRELDCLTARLVSLCWNHSDAHGSCVQAPRAVLDLLRPGAAEPEVLYHLKCWSKWALLHAALEEARVALYVDADVLLLRNPFAAPAGGAHPIERLPRPAFAGNCWFGPPENPPWCDVFLFHAHCTPPGVAAKRARMLEKKE</sequence>
<dbReference type="KEGG" id="ehx:EMIHUDRAFT_242491"/>
<dbReference type="GeneID" id="17265413"/>